<feature type="transmembrane region" description="Helical" evidence="1">
    <location>
        <begin position="101"/>
        <end position="120"/>
    </location>
</feature>
<keyword evidence="1" id="KW-0472">Membrane</keyword>
<dbReference type="Pfam" id="PF18935">
    <property type="entry name" value="DUF5683"/>
    <property type="match status" value="1"/>
</dbReference>
<comment type="caution">
    <text evidence="3">The sequence shown here is derived from an EMBL/GenBank/DDBJ whole genome shotgun (WGS) entry which is preliminary data.</text>
</comment>
<dbReference type="AlphaFoldDB" id="A0A5J4RAN5"/>
<protein>
    <recommendedName>
        <fullName evidence="2">DUF5683 domain-containing protein</fullName>
    </recommendedName>
</protein>
<name>A0A5J4RAN5_9ZZZZ</name>
<accession>A0A5J4RAN5</accession>
<sequence length="237" mass="27273">MIKRITRHQLFVLLPLLLFIQTGGSFGIYAQNQKVNTSDWEKLDSLIRADSLSMPKIPASITTDSVLVLPVLQSTWKPDPFKATWTAIIFPGGGQIYNRKYWKLPIVYGGLAACLYGLNWNNSMYTDYSKAYMDIMDNNPNTNSFLDMLPRSFTGRYDEMYLKELLKKRKDLYRRYRDMTIFALIGIYFISVVDAYVDAELSDFDISPDLSFRIAPNVINDMHFSGNVLGLQCNFTF</sequence>
<gene>
    <name evidence="3" type="ORF">EZS27_021443</name>
</gene>
<reference evidence="3" key="1">
    <citation type="submission" date="2019-03" db="EMBL/GenBank/DDBJ databases">
        <title>Single cell metagenomics reveals metabolic interactions within the superorganism composed of flagellate Streblomastix strix and complex community of Bacteroidetes bacteria on its surface.</title>
        <authorList>
            <person name="Treitli S.C."/>
            <person name="Kolisko M."/>
            <person name="Husnik F."/>
            <person name="Keeling P."/>
            <person name="Hampl V."/>
        </authorList>
    </citation>
    <scope>NUCLEOTIDE SEQUENCE</scope>
    <source>
        <strain evidence="3">STM</strain>
    </source>
</reference>
<evidence type="ECO:0000313" key="3">
    <source>
        <dbReference type="EMBL" id="KAA6329783.1"/>
    </source>
</evidence>
<proteinExistence type="predicted"/>
<keyword evidence="1" id="KW-0812">Transmembrane</keyword>
<feature type="domain" description="DUF5683" evidence="2">
    <location>
        <begin position="77"/>
        <end position="237"/>
    </location>
</feature>
<organism evidence="3">
    <name type="scientific">termite gut metagenome</name>
    <dbReference type="NCBI Taxonomy" id="433724"/>
    <lineage>
        <taxon>unclassified sequences</taxon>
        <taxon>metagenomes</taxon>
        <taxon>organismal metagenomes</taxon>
    </lineage>
</organism>
<feature type="transmembrane region" description="Helical" evidence="1">
    <location>
        <begin position="179"/>
        <end position="197"/>
    </location>
</feature>
<evidence type="ECO:0000256" key="1">
    <source>
        <dbReference type="SAM" id="Phobius"/>
    </source>
</evidence>
<evidence type="ECO:0000259" key="2">
    <source>
        <dbReference type="Pfam" id="PF18935"/>
    </source>
</evidence>
<dbReference type="InterPro" id="IPR043738">
    <property type="entry name" value="DUF5683"/>
</dbReference>
<keyword evidence="1" id="KW-1133">Transmembrane helix</keyword>
<dbReference type="EMBL" id="SNRY01001596">
    <property type="protein sequence ID" value="KAA6329783.1"/>
    <property type="molecule type" value="Genomic_DNA"/>
</dbReference>